<feature type="transmembrane region" description="Helical" evidence="6">
    <location>
        <begin position="337"/>
        <end position="355"/>
    </location>
</feature>
<organism evidence="8 9">
    <name type="scientific">Neofusicoccum ribis</name>
    <dbReference type="NCBI Taxonomy" id="45134"/>
    <lineage>
        <taxon>Eukaryota</taxon>
        <taxon>Fungi</taxon>
        <taxon>Dikarya</taxon>
        <taxon>Ascomycota</taxon>
        <taxon>Pezizomycotina</taxon>
        <taxon>Dothideomycetes</taxon>
        <taxon>Dothideomycetes incertae sedis</taxon>
        <taxon>Botryosphaeriales</taxon>
        <taxon>Botryosphaeriaceae</taxon>
        <taxon>Neofusicoccum</taxon>
    </lineage>
</organism>
<protein>
    <recommendedName>
        <fullName evidence="7">Major facilitator superfamily (MFS) profile domain-containing protein</fullName>
    </recommendedName>
</protein>
<comment type="subcellular location">
    <subcellularLocation>
        <location evidence="1">Membrane</location>
        <topology evidence="1">Multi-pass membrane protein</topology>
    </subcellularLocation>
</comment>
<name>A0ABR3T3P2_9PEZI</name>
<evidence type="ECO:0000256" key="5">
    <source>
        <dbReference type="SAM" id="MobiDB-lite"/>
    </source>
</evidence>
<keyword evidence="9" id="KW-1185">Reference proteome</keyword>
<feature type="transmembrane region" description="Helical" evidence="6">
    <location>
        <begin position="226"/>
        <end position="246"/>
    </location>
</feature>
<comment type="caution">
    <text evidence="8">The sequence shown here is derived from an EMBL/GenBank/DDBJ whole genome shotgun (WGS) entry which is preliminary data.</text>
</comment>
<feature type="transmembrane region" description="Helical" evidence="6">
    <location>
        <begin position="154"/>
        <end position="173"/>
    </location>
</feature>
<evidence type="ECO:0000256" key="4">
    <source>
        <dbReference type="ARBA" id="ARBA00023136"/>
    </source>
</evidence>
<dbReference type="CDD" id="cd17323">
    <property type="entry name" value="MFS_Tpo1_MDR_like"/>
    <property type="match status" value="1"/>
</dbReference>
<gene>
    <name evidence="8" type="ORF">SLS56_002483</name>
</gene>
<evidence type="ECO:0000256" key="2">
    <source>
        <dbReference type="ARBA" id="ARBA00022692"/>
    </source>
</evidence>
<reference evidence="8 9" key="1">
    <citation type="submission" date="2024-02" db="EMBL/GenBank/DDBJ databases">
        <title>De novo assembly and annotation of 12 fungi associated with fruit tree decline syndrome in Ontario, Canada.</title>
        <authorList>
            <person name="Sulman M."/>
            <person name="Ellouze W."/>
            <person name="Ilyukhin E."/>
        </authorList>
    </citation>
    <scope>NUCLEOTIDE SEQUENCE [LARGE SCALE GENOMIC DNA]</scope>
    <source>
        <strain evidence="8 9">M1-105</strain>
    </source>
</reference>
<feature type="transmembrane region" description="Helical" evidence="6">
    <location>
        <begin position="376"/>
        <end position="395"/>
    </location>
</feature>
<evidence type="ECO:0000256" key="6">
    <source>
        <dbReference type="SAM" id="Phobius"/>
    </source>
</evidence>
<dbReference type="EMBL" id="JAJVDC020000017">
    <property type="protein sequence ID" value="KAL1634179.1"/>
    <property type="molecule type" value="Genomic_DNA"/>
</dbReference>
<evidence type="ECO:0000256" key="1">
    <source>
        <dbReference type="ARBA" id="ARBA00004141"/>
    </source>
</evidence>
<evidence type="ECO:0000313" key="8">
    <source>
        <dbReference type="EMBL" id="KAL1634179.1"/>
    </source>
</evidence>
<feature type="transmembrane region" description="Helical" evidence="6">
    <location>
        <begin position="468"/>
        <end position="491"/>
    </location>
</feature>
<dbReference type="SUPFAM" id="SSF103473">
    <property type="entry name" value="MFS general substrate transporter"/>
    <property type="match status" value="1"/>
</dbReference>
<sequence>MATTPPKTAEEKDLGGRDMEGHHARHASAALQALDLVKQHDQHHPVHWPSWKKWAITSVYCLLQVFVTLTSTTYVSAETAIQEKFGGSTQVVTLGQSMFIVGNAVGPAFLGPLSDIGGRKWVYVVSILLYAILNIVSVPADVETMGAGTALARNLPMLIIFQFLCGAAGSTALSNVAGTIADLFADADNAAQPMGLFVASANIGPSLGSPVGEWIVFVNPNMGWRWIFWINVIIGGAFSAIMCFVPETLPRVVIARAVKKAETADPDEIVVAQSKINVFQEIRFVFTMALRIMVTEPIVTFLAIYNGFAYGLLFLYLDGVFDVFVVNNGLSYIGADLTYLNFVVGVTVMFLFLPVQTYFYKRDRERRGAGRPEARFITSLVTVWGFPISLFWFAFTSNGKTSFWSPVVAGGVLGFSDPLLYLSMLNYITDSYPNVAASAIAAFLIPSFTLAAAFAHLGLIMFENLGTTWAMACLAFISLGIVALVYLLYFFGPWLRRQSKLARSF</sequence>
<dbReference type="InterPro" id="IPR011701">
    <property type="entry name" value="MFS"/>
</dbReference>
<feature type="transmembrane region" description="Helical" evidence="6">
    <location>
        <begin position="440"/>
        <end position="462"/>
    </location>
</feature>
<dbReference type="InterPro" id="IPR020846">
    <property type="entry name" value="MFS_dom"/>
</dbReference>
<feature type="domain" description="Major facilitator superfamily (MFS) profile" evidence="7">
    <location>
        <begin position="56"/>
        <end position="498"/>
    </location>
</feature>
<evidence type="ECO:0000256" key="3">
    <source>
        <dbReference type="ARBA" id="ARBA00022989"/>
    </source>
</evidence>
<feature type="transmembrane region" description="Helical" evidence="6">
    <location>
        <begin position="407"/>
        <end position="428"/>
    </location>
</feature>
<feature type="compositionally biased region" description="Basic and acidic residues" evidence="5">
    <location>
        <begin position="8"/>
        <end position="22"/>
    </location>
</feature>
<dbReference type="PROSITE" id="PS50850">
    <property type="entry name" value="MFS"/>
    <property type="match status" value="1"/>
</dbReference>
<evidence type="ECO:0000313" key="9">
    <source>
        <dbReference type="Proteomes" id="UP001521116"/>
    </source>
</evidence>
<dbReference type="Pfam" id="PF07690">
    <property type="entry name" value="MFS_1"/>
    <property type="match status" value="1"/>
</dbReference>
<proteinExistence type="predicted"/>
<keyword evidence="2 6" id="KW-0812">Transmembrane</keyword>
<keyword evidence="3 6" id="KW-1133">Transmembrane helix</keyword>
<feature type="transmembrane region" description="Helical" evidence="6">
    <location>
        <begin position="54"/>
        <end position="77"/>
    </location>
</feature>
<feature type="region of interest" description="Disordered" evidence="5">
    <location>
        <begin position="1"/>
        <end position="22"/>
    </location>
</feature>
<feature type="transmembrane region" description="Helical" evidence="6">
    <location>
        <begin position="298"/>
        <end position="317"/>
    </location>
</feature>
<feature type="transmembrane region" description="Helical" evidence="6">
    <location>
        <begin position="121"/>
        <end position="142"/>
    </location>
</feature>
<dbReference type="PANTHER" id="PTHR23502">
    <property type="entry name" value="MAJOR FACILITATOR SUPERFAMILY"/>
    <property type="match status" value="1"/>
</dbReference>
<dbReference type="PANTHER" id="PTHR23502:SF36">
    <property type="entry name" value="MEMBRANE TRANSPORTER"/>
    <property type="match status" value="1"/>
</dbReference>
<keyword evidence="4 6" id="KW-0472">Membrane</keyword>
<feature type="transmembrane region" description="Helical" evidence="6">
    <location>
        <begin position="89"/>
        <end position="109"/>
    </location>
</feature>
<evidence type="ECO:0000259" key="7">
    <source>
        <dbReference type="PROSITE" id="PS50850"/>
    </source>
</evidence>
<dbReference type="Proteomes" id="UP001521116">
    <property type="component" value="Unassembled WGS sequence"/>
</dbReference>
<dbReference type="Gene3D" id="1.20.1250.20">
    <property type="entry name" value="MFS general substrate transporter like domains"/>
    <property type="match status" value="1"/>
</dbReference>
<dbReference type="InterPro" id="IPR036259">
    <property type="entry name" value="MFS_trans_sf"/>
</dbReference>
<accession>A0ABR3T3P2</accession>